<dbReference type="STRING" id="1224163.B841_06350"/>
<evidence type="ECO:0008006" key="3">
    <source>
        <dbReference type="Google" id="ProtNLM"/>
    </source>
</evidence>
<dbReference type="KEGG" id="cmd:B841_06350"/>
<protein>
    <recommendedName>
        <fullName evidence="3">Serine hydrolase</fullName>
    </recommendedName>
</protein>
<evidence type="ECO:0000313" key="1">
    <source>
        <dbReference type="EMBL" id="AGS34743.1"/>
    </source>
</evidence>
<evidence type="ECO:0000313" key="2">
    <source>
        <dbReference type="Proteomes" id="UP000015388"/>
    </source>
</evidence>
<dbReference type="eggNOG" id="COG2367">
    <property type="taxonomic scope" value="Bacteria"/>
</dbReference>
<keyword evidence="2" id="KW-1185">Reference proteome</keyword>
<proteinExistence type="predicted"/>
<accession>S5TJ26</accession>
<dbReference type="Proteomes" id="UP000015388">
    <property type="component" value="Chromosome"/>
</dbReference>
<dbReference type="SUPFAM" id="SSF56601">
    <property type="entry name" value="beta-lactamase/transpeptidase-like"/>
    <property type="match status" value="1"/>
</dbReference>
<dbReference type="HOGENOM" id="CLU_055774_1_0_11"/>
<dbReference type="PATRIC" id="fig|1224163.3.peg.1275"/>
<gene>
    <name evidence="1" type="ORF">B841_06350</name>
</gene>
<sequence length="229" mass="23666">MAGVAVATRHGVVQAGDPGRWHAWSTVKVPIAVAAATAAAELDGNADVDALIEAAITRSENMPAAELWQSLGGGTSAARQLEDLLAPYGGIDALSLATEFSPTPIGLIAWPLAGQAEFSSYLPCLPDAEVVYRAMGEIVPWQVDGLGSIEGMHFKGGWSAEEDGGSRPYTYRQMGALETLGGVIGMAVLVHPEDGEHATAVQMVGDLAAGLEEMVEADLLPAATICTAI</sequence>
<dbReference type="AlphaFoldDB" id="S5TJ26"/>
<dbReference type="InterPro" id="IPR012338">
    <property type="entry name" value="Beta-lactam/transpept-like"/>
</dbReference>
<name>S5TJ26_9CORY</name>
<organism evidence="1 2">
    <name type="scientific">Corynebacterium maris DSM 45190</name>
    <dbReference type="NCBI Taxonomy" id="1224163"/>
    <lineage>
        <taxon>Bacteria</taxon>
        <taxon>Bacillati</taxon>
        <taxon>Actinomycetota</taxon>
        <taxon>Actinomycetes</taxon>
        <taxon>Mycobacteriales</taxon>
        <taxon>Corynebacteriaceae</taxon>
        <taxon>Corynebacterium</taxon>
    </lineage>
</organism>
<dbReference type="Gene3D" id="3.40.710.10">
    <property type="entry name" value="DD-peptidase/beta-lactamase superfamily"/>
    <property type="match status" value="1"/>
</dbReference>
<dbReference type="EMBL" id="CP003924">
    <property type="protein sequence ID" value="AGS34743.1"/>
    <property type="molecule type" value="Genomic_DNA"/>
</dbReference>
<reference evidence="1 2" key="1">
    <citation type="submission" date="2012-11" db="EMBL/GenBank/DDBJ databases">
        <title>The complete genome sequence of Corynebacterium maris Coryn-1 (=DSM 45190).</title>
        <authorList>
            <person name="Schaffert L."/>
            <person name="Albersmeier A."/>
            <person name="Kalinowski J."/>
            <person name="Ruckert C."/>
        </authorList>
    </citation>
    <scope>NUCLEOTIDE SEQUENCE [LARGE SCALE GENOMIC DNA]</scope>
    <source>
        <strain evidence="2">Coryn-1</strain>
    </source>
</reference>